<dbReference type="SMART" id="SM00881">
    <property type="entry name" value="CoA_binding"/>
    <property type="match status" value="1"/>
</dbReference>
<evidence type="ECO:0000259" key="4">
    <source>
        <dbReference type="PROSITE" id="PS50975"/>
    </source>
</evidence>
<dbReference type="Pfam" id="PF19045">
    <property type="entry name" value="Ligase_CoA_2"/>
    <property type="match status" value="1"/>
</dbReference>
<dbReference type="GO" id="GO:0043758">
    <property type="term" value="F:acetate-CoA ligase (ADP-forming) activity"/>
    <property type="evidence" value="ECO:0007669"/>
    <property type="project" value="InterPro"/>
</dbReference>
<dbReference type="GO" id="GO:0005524">
    <property type="term" value="F:ATP binding"/>
    <property type="evidence" value="ECO:0007669"/>
    <property type="project" value="UniProtKB-UniRule"/>
</dbReference>
<keyword evidence="6" id="KW-1185">Reference proteome</keyword>
<evidence type="ECO:0000256" key="1">
    <source>
        <dbReference type="ARBA" id="ARBA00022532"/>
    </source>
</evidence>
<reference evidence="5 6" key="1">
    <citation type="submission" date="2019-03" db="EMBL/GenBank/DDBJ databases">
        <title>Genomic Encyclopedia of Type Strains, Phase IV (KMG-IV): sequencing the most valuable type-strain genomes for metagenomic binning, comparative biology and taxonomic classification.</title>
        <authorList>
            <person name="Goeker M."/>
        </authorList>
    </citation>
    <scope>NUCLEOTIDE SEQUENCE [LARGE SCALE GENOMIC DNA]</scope>
    <source>
        <strain evidence="5 6">DSM 25059</strain>
    </source>
</reference>
<feature type="domain" description="ATP-grasp" evidence="4">
    <location>
        <begin position="495"/>
        <end position="531"/>
    </location>
</feature>
<dbReference type="InterPro" id="IPR003781">
    <property type="entry name" value="CoA-bd"/>
</dbReference>
<protein>
    <submittedName>
        <fullName evidence="5">6-carboxyhexanoate-CoA ligase</fullName>
    </submittedName>
</protein>
<name>A0A4R6G0G0_9SPHN</name>
<dbReference type="GO" id="GO:0006099">
    <property type="term" value="P:tricarboxylic acid cycle"/>
    <property type="evidence" value="ECO:0007669"/>
    <property type="project" value="UniProtKB-KW"/>
</dbReference>
<dbReference type="Gene3D" id="3.40.50.261">
    <property type="entry name" value="Succinyl-CoA synthetase domains"/>
    <property type="match status" value="2"/>
</dbReference>
<evidence type="ECO:0000313" key="5">
    <source>
        <dbReference type="EMBL" id="TDN86954.1"/>
    </source>
</evidence>
<dbReference type="Gene3D" id="3.30.470.20">
    <property type="entry name" value="ATP-grasp fold, B domain"/>
    <property type="match status" value="1"/>
</dbReference>
<dbReference type="SUPFAM" id="SSF51735">
    <property type="entry name" value="NAD(P)-binding Rossmann-fold domains"/>
    <property type="match status" value="1"/>
</dbReference>
<dbReference type="InterPro" id="IPR043938">
    <property type="entry name" value="Ligase_CoA_dom"/>
</dbReference>
<dbReference type="PANTHER" id="PTHR42793:SF4">
    <property type="entry name" value="BLL6376 PROTEIN"/>
    <property type="match status" value="1"/>
</dbReference>
<dbReference type="InterPro" id="IPR016102">
    <property type="entry name" value="Succinyl-CoA_synth-like"/>
</dbReference>
<dbReference type="Gene3D" id="3.30.1490.20">
    <property type="entry name" value="ATP-grasp fold, A domain"/>
    <property type="match status" value="1"/>
</dbReference>
<comment type="similarity">
    <text evidence="2">In the N-terminal section; belongs to the acetate CoA ligase alpha subunit family.</text>
</comment>
<comment type="caution">
    <text evidence="5">The sequence shown here is derived from an EMBL/GenBank/DDBJ whole genome shotgun (WGS) entry which is preliminary data.</text>
</comment>
<dbReference type="Proteomes" id="UP000295493">
    <property type="component" value="Unassembled WGS sequence"/>
</dbReference>
<evidence type="ECO:0000256" key="3">
    <source>
        <dbReference type="PROSITE-ProRule" id="PRU00409"/>
    </source>
</evidence>
<proteinExistence type="inferred from homology"/>
<dbReference type="PROSITE" id="PS50975">
    <property type="entry name" value="ATP_GRASP"/>
    <property type="match status" value="1"/>
</dbReference>
<dbReference type="PANTHER" id="PTHR42793">
    <property type="entry name" value="COA BINDING DOMAIN CONTAINING PROTEIN"/>
    <property type="match status" value="1"/>
</dbReference>
<dbReference type="Pfam" id="PF13549">
    <property type="entry name" value="ATP-grasp_5"/>
    <property type="match status" value="1"/>
</dbReference>
<keyword evidence="1" id="KW-0816">Tricarboxylic acid cycle</keyword>
<dbReference type="FunFam" id="3.30.1490.20:FF:000020">
    <property type="entry name" value="Protein lysine acetyltransferase"/>
    <property type="match status" value="1"/>
</dbReference>
<dbReference type="Gene3D" id="3.40.50.720">
    <property type="entry name" value="NAD(P)-binding Rossmann-like Domain"/>
    <property type="match status" value="1"/>
</dbReference>
<accession>A0A4R6G0G0</accession>
<evidence type="ECO:0000313" key="6">
    <source>
        <dbReference type="Proteomes" id="UP000295493"/>
    </source>
</evidence>
<dbReference type="InterPro" id="IPR011761">
    <property type="entry name" value="ATP-grasp"/>
</dbReference>
<keyword evidence="5" id="KW-0436">Ligase</keyword>
<dbReference type="GO" id="GO:0046872">
    <property type="term" value="F:metal ion binding"/>
    <property type="evidence" value="ECO:0007669"/>
    <property type="project" value="InterPro"/>
</dbReference>
<dbReference type="EMBL" id="SNWD01000001">
    <property type="protein sequence ID" value="TDN86954.1"/>
    <property type="molecule type" value="Genomic_DNA"/>
</dbReference>
<dbReference type="Pfam" id="PF13607">
    <property type="entry name" value="Succ_CoA_lig"/>
    <property type="match status" value="1"/>
</dbReference>
<dbReference type="AlphaFoldDB" id="A0A4R6G0G0"/>
<dbReference type="SUPFAM" id="SSF52210">
    <property type="entry name" value="Succinyl-CoA synthetase domains"/>
    <property type="match status" value="2"/>
</dbReference>
<evidence type="ECO:0000256" key="2">
    <source>
        <dbReference type="ARBA" id="ARBA00060888"/>
    </source>
</evidence>
<dbReference type="Pfam" id="PF13380">
    <property type="entry name" value="CoA_binding_2"/>
    <property type="match status" value="1"/>
</dbReference>
<dbReference type="InterPro" id="IPR013815">
    <property type="entry name" value="ATP_grasp_subdomain_1"/>
</dbReference>
<gene>
    <name evidence="5" type="ORF">EV664_101533</name>
</gene>
<keyword evidence="3" id="KW-0547">Nucleotide-binding</keyword>
<dbReference type="InterPro" id="IPR036291">
    <property type="entry name" value="NAD(P)-bd_dom_sf"/>
</dbReference>
<dbReference type="SUPFAM" id="SSF56059">
    <property type="entry name" value="Glutathione synthetase ATP-binding domain-like"/>
    <property type="match status" value="1"/>
</dbReference>
<sequence>MNMNAKPRTYDFASLGALLAPRSVAIIGASADPARIGGRPIAAMLSGGYKGRILPVNPGRDEVQGLACYASVADLPETPEAGIIAVAAKQTPEIVRALGEKGCRSVTLFSAGFAETGAVGEKIQAEVLAIAHGYGMRVLGPNTLGVYNVAVGYYGTFSSSLEMAFPLPGNVGIASQSGAYGAHLSAVARVRGLGASVLVTTGNEADVTVADAIGWMAGSDTVDVICAYQEGFRDADRMIAALDTARAAGKPVFMLKSGRSPLGASAAASHTASLAGDDAVAEAVLAEHGVIRVRDTEQMLDFAYAARQRIYPAHNSLGVITISGGAGIVASDEAELAGLPMPAMPAEAQARLKQLLPYGAPANPLDCTAQALNDMSLFEEFTRAALRDGGYRSILCFMTYVAGSATLAPKLRETLHEIRTEFPDRLLALCIIADDTVTRAYEEAGFLVFSDPSRAVRAIAAMGRVGEMMARKPKALPELPNVRLPAVSPDEYAAKALLAKAGIAAAAERIAHSAEEAVAAAAELGFPVVMKIVSPDIVHKSDIGGVRLNLVDTDCVRAAYQEILDTVGRTAPAARIAGILVARQLSGGVECLIGISRDPVFGPVAVFGLGGIFVEILKDVAISPCPFDEATAREMILSIKAAAILTGARGRAPADLDALASMLSRLSAFAAAAGPRLRAIDLNPVLALPDGAYALDAVIECDDEVLP</sequence>
<organism evidence="5 6">
    <name type="scientific">Stakelama pacifica</name>
    <dbReference type="NCBI Taxonomy" id="517720"/>
    <lineage>
        <taxon>Bacteria</taxon>
        <taxon>Pseudomonadati</taxon>
        <taxon>Pseudomonadota</taxon>
        <taxon>Alphaproteobacteria</taxon>
        <taxon>Sphingomonadales</taxon>
        <taxon>Sphingomonadaceae</taxon>
        <taxon>Stakelama</taxon>
    </lineage>
</organism>
<dbReference type="InterPro" id="IPR032875">
    <property type="entry name" value="Succ_CoA_lig_flav_dom"/>
</dbReference>
<keyword evidence="3" id="KW-0067">ATP-binding</keyword>